<accession>A0AAD9M596</accession>
<sequence length="181" mass="20094">MGSSLSALECILCSVMAREGVAWPTSWSGPSPRSHARPRCIQLSRTLPFSLQPSGAIKADFVSPRTVPCSRKKKGLAKLARSVYKVLSTTKHMKLDRSRPIPCLSRTRLCCCMFFVAAHIQTKVQRYEASPLTRWLRYTTQYVQPRTVVKSHGKSIMLGGYSTMGSLAGGGRERKRSCLKS</sequence>
<protein>
    <submittedName>
        <fullName evidence="1">Uncharacterized protein</fullName>
    </submittedName>
</protein>
<keyword evidence="2" id="KW-1185">Reference proteome</keyword>
<dbReference type="EMBL" id="MU842810">
    <property type="protein sequence ID" value="KAK2035081.1"/>
    <property type="molecule type" value="Genomic_DNA"/>
</dbReference>
<evidence type="ECO:0000313" key="1">
    <source>
        <dbReference type="EMBL" id="KAK2035081.1"/>
    </source>
</evidence>
<dbReference type="AlphaFoldDB" id="A0AAD9M596"/>
<proteinExistence type="predicted"/>
<dbReference type="Proteomes" id="UP001232148">
    <property type="component" value="Unassembled WGS sequence"/>
</dbReference>
<reference evidence="1" key="1">
    <citation type="submission" date="2021-06" db="EMBL/GenBank/DDBJ databases">
        <title>Comparative genomics, transcriptomics and evolutionary studies reveal genomic signatures of adaptation to plant cell wall in hemibiotrophic fungi.</title>
        <authorList>
            <consortium name="DOE Joint Genome Institute"/>
            <person name="Baroncelli R."/>
            <person name="Diaz J.F."/>
            <person name="Benocci T."/>
            <person name="Peng M."/>
            <person name="Battaglia E."/>
            <person name="Haridas S."/>
            <person name="Andreopoulos W."/>
            <person name="Labutti K."/>
            <person name="Pangilinan J."/>
            <person name="Floch G.L."/>
            <person name="Makela M.R."/>
            <person name="Henrissat B."/>
            <person name="Grigoriev I.V."/>
            <person name="Crouch J.A."/>
            <person name="De Vries R.P."/>
            <person name="Sukno S.A."/>
            <person name="Thon M.R."/>
        </authorList>
    </citation>
    <scope>NUCLEOTIDE SEQUENCE</scope>
    <source>
        <strain evidence="1">MAFF235873</strain>
    </source>
</reference>
<gene>
    <name evidence="1" type="ORF">LX32DRAFT_253203</name>
</gene>
<organism evidence="1 2">
    <name type="scientific">Colletotrichum zoysiae</name>
    <dbReference type="NCBI Taxonomy" id="1216348"/>
    <lineage>
        <taxon>Eukaryota</taxon>
        <taxon>Fungi</taxon>
        <taxon>Dikarya</taxon>
        <taxon>Ascomycota</taxon>
        <taxon>Pezizomycotina</taxon>
        <taxon>Sordariomycetes</taxon>
        <taxon>Hypocreomycetidae</taxon>
        <taxon>Glomerellales</taxon>
        <taxon>Glomerellaceae</taxon>
        <taxon>Colletotrichum</taxon>
        <taxon>Colletotrichum graminicola species complex</taxon>
    </lineage>
</organism>
<name>A0AAD9M596_9PEZI</name>
<comment type="caution">
    <text evidence="1">The sequence shown here is derived from an EMBL/GenBank/DDBJ whole genome shotgun (WGS) entry which is preliminary data.</text>
</comment>
<evidence type="ECO:0000313" key="2">
    <source>
        <dbReference type="Proteomes" id="UP001232148"/>
    </source>
</evidence>